<comment type="caution">
    <text evidence="1">The sequence shown here is derived from an EMBL/GenBank/DDBJ whole genome shotgun (WGS) entry which is preliminary data.</text>
</comment>
<keyword evidence="2" id="KW-1185">Reference proteome</keyword>
<dbReference type="Proteomes" id="UP001281761">
    <property type="component" value="Unassembled WGS sequence"/>
</dbReference>
<evidence type="ECO:0000313" key="2">
    <source>
        <dbReference type="Proteomes" id="UP001281761"/>
    </source>
</evidence>
<evidence type="ECO:0000313" key="1">
    <source>
        <dbReference type="EMBL" id="KAK2964699.1"/>
    </source>
</evidence>
<proteinExistence type="predicted"/>
<organism evidence="1 2">
    <name type="scientific">Blattamonas nauphoetae</name>
    <dbReference type="NCBI Taxonomy" id="2049346"/>
    <lineage>
        <taxon>Eukaryota</taxon>
        <taxon>Metamonada</taxon>
        <taxon>Preaxostyla</taxon>
        <taxon>Oxymonadida</taxon>
        <taxon>Blattamonas</taxon>
    </lineage>
</organism>
<name>A0ABQ9YMD0_9EUKA</name>
<protein>
    <submittedName>
        <fullName evidence="1">Uncharacterized protein</fullName>
    </submittedName>
</protein>
<dbReference type="EMBL" id="JARBJD010000002">
    <property type="protein sequence ID" value="KAK2964699.1"/>
    <property type="molecule type" value="Genomic_DNA"/>
</dbReference>
<sequence>MSMRIVHNSNQILVAYSFPSPSFFRHVFSAVIERIWRIACFVIGTPAWARGQEGKNSANVVVRRLLTCFGKMMGFERGAVKGKKRDT</sequence>
<gene>
    <name evidence="1" type="ORF">BLNAU_616</name>
</gene>
<reference evidence="1 2" key="1">
    <citation type="journal article" date="2022" name="bioRxiv">
        <title>Genomics of Preaxostyla Flagellates Illuminates Evolutionary Transitions and the Path Towards Mitochondrial Loss.</title>
        <authorList>
            <person name="Novak L.V.F."/>
            <person name="Treitli S.C."/>
            <person name="Pyrih J."/>
            <person name="Halakuc P."/>
            <person name="Pipaliya S.V."/>
            <person name="Vacek V."/>
            <person name="Brzon O."/>
            <person name="Soukal P."/>
            <person name="Eme L."/>
            <person name="Dacks J.B."/>
            <person name="Karnkowska A."/>
            <person name="Elias M."/>
            <person name="Hampl V."/>
        </authorList>
    </citation>
    <scope>NUCLEOTIDE SEQUENCE [LARGE SCALE GENOMIC DNA]</scope>
    <source>
        <strain evidence="1">NAU3</strain>
        <tissue evidence="1">Gut</tissue>
    </source>
</reference>
<accession>A0ABQ9YMD0</accession>